<dbReference type="InterPro" id="IPR014027">
    <property type="entry name" value="UDP-Glc/GDP-Man_DH_C"/>
</dbReference>
<dbReference type="InterPro" id="IPR008927">
    <property type="entry name" value="6-PGluconate_DH-like_C_sf"/>
</dbReference>
<dbReference type="InterPro" id="IPR014026">
    <property type="entry name" value="UDP-Glc/GDP-Man_DH_dimer"/>
</dbReference>
<comment type="caution">
    <text evidence="9">The sequence shown here is derived from an EMBL/GenBank/DDBJ whole genome shotgun (WGS) entry which is preliminary data.</text>
</comment>
<evidence type="ECO:0000256" key="1">
    <source>
        <dbReference type="ARBA" id="ARBA00004701"/>
    </source>
</evidence>
<dbReference type="Proteomes" id="UP000661077">
    <property type="component" value="Unassembled WGS sequence"/>
</dbReference>
<dbReference type="InterPro" id="IPR036291">
    <property type="entry name" value="NAD(P)-bd_dom_sf"/>
</dbReference>
<comment type="pathway">
    <text evidence="1">Nucleotide-sugar biosynthesis; UDP-alpha-D-glucuronate biosynthesis; UDP-alpha-D-glucuronate from UDP-alpha-D-glucose: step 1/1.</text>
</comment>
<dbReference type="EMBL" id="JAEVLS010000006">
    <property type="protein sequence ID" value="MBM0107985.1"/>
    <property type="molecule type" value="Genomic_DNA"/>
</dbReference>
<accession>A0ABS1X433</accession>
<dbReference type="PIRSF" id="PIRSF000124">
    <property type="entry name" value="UDPglc_GDPman_dh"/>
    <property type="match status" value="1"/>
</dbReference>
<dbReference type="PANTHER" id="PTHR43750">
    <property type="entry name" value="UDP-GLUCOSE 6-DEHYDROGENASE TUAD"/>
    <property type="match status" value="1"/>
</dbReference>
<evidence type="ECO:0000256" key="5">
    <source>
        <dbReference type="ARBA" id="ARBA00023027"/>
    </source>
</evidence>
<dbReference type="PIRSF" id="PIRSF500134">
    <property type="entry name" value="UDPglc_DH_bac"/>
    <property type="match status" value="1"/>
</dbReference>
<evidence type="ECO:0000313" key="9">
    <source>
        <dbReference type="EMBL" id="MBM0107985.1"/>
    </source>
</evidence>
<evidence type="ECO:0000256" key="3">
    <source>
        <dbReference type="ARBA" id="ARBA00012954"/>
    </source>
</evidence>
<dbReference type="Pfam" id="PF03721">
    <property type="entry name" value="UDPG_MGDP_dh_N"/>
    <property type="match status" value="1"/>
</dbReference>
<dbReference type="InterPro" id="IPR001732">
    <property type="entry name" value="UDP-Glc/GDP-Man_DH_N"/>
</dbReference>
<dbReference type="RefSeq" id="WP_203170092.1">
    <property type="nucleotide sequence ID" value="NZ_JAEVLS010000006.1"/>
</dbReference>
<keyword evidence="4 7" id="KW-0560">Oxidoreductase</keyword>
<dbReference type="SMART" id="SM00984">
    <property type="entry name" value="UDPG_MGDP_dh_C"/>
    <property type="match status" value="1"/>
</dbReference>
<evidence type="ECO:0000313" key="10">
    <source>
        <dbReference type="Proteomes" id="UP000661077"/>
    </source>
</evidence>
<dbReference type="Gene3D" id="3.40.50.720">
    <property type="entry name" value="NAD(P)-binding Rossmann-like Domain"/>
    <property type="match status" value="2"/>
</dbReference>
<dbReference type="PANTHER" id="PTHR43750:SF1">
    <property type="entry name" value="GDP-MANNOSE 6-DEHYDROGENASE"/>
    <property type="match status" value="1"/>
</dbReference>
<gene>
    <name evidence="9" type="ORF">JM946_24915</name>
</gene>
<proteinExistence type="inferred from homology"/>
<evidence type="ECO:0000256" key="6">
    <source>
        <dbReference type="ARBA" id="ARBA00047473"/>
    </source>
</evidence>
<comment type="similarity">
    <text evidence="2 7">Belongs to the UDP-glucose/GDP-mannose dehydrogenase family.</text>
</comment>
<reference evidence="9 10" key="1">
    <citation type="journal article" date="2021" name="Int. J. Syst. Evol. Microbiol.">
        <title>Steroidobacter gossypii sp. nov., isolated from soil of cotton cropping field.</title>
        <authorList>
            <person name="Huang R."/>
            <person name="Yang S."/>
            <person name="Zhen C."/>
            <person name="Liu W."/>
        </authorList>
    </citation>
    <scope>NUCLEOTIDE SEQUENCE [LARGE SCALE GENOMIC DNA]</scope>
    <source>
        <strain evidence="9 10">S1-65</strain>
    </source>
</reference>
<sequence>MALQIDNVSAEAQRSRRGWLRESAQDEDIAPGSPRRISIFGLGYVGAVSLACLARDGHEMFGVDIDPGKLELLRRGQAPIVETGIQELTRAVMRGGTVSVTDSVRDAILATDISFVCVGTPPRANGNQDLTAITRIAEQIGAVLPEKATRHVIVIRSTVKPGTLDDVIKPAIEASSGLQAGRDFSLCFQPEFLREGTSINDYDNPPLTVVGADDQYAVEALRGIFGHLPCEFVHTSVRTAEMLKYACNAFHALKVTFANEIGRVSQSVGVDPHEVMKLLCMDRALNISSAYLRPGFAFGGSCLPKDLKALLYLAKNNDVELPMLSSLLPSNAAHIEHAVERVLASGRRSVGMIGLSFKSGTDDLRESPMVILAERFIGKGLPLCIFDPQVNVARLIGANRRFIEESIPHIASLMTTDLDALVRDSDVLVVAMKTPEVLAALRAHTRPDQLLLDIAMLPDRDTYRANYQGVCW</sequence>
<keyword evidence="5 7" id="KW-0520">NAD</keyword>
<dbReference type="InterPro" id="IPR036220">
    <property type="entry name" value="UDP-Glc/GDP-Man_DH_C_sf"/>
</dbReference>
<dbReference type="SUPFAM" id="SSF48179">
    <property type="entry name" value="6-phosphogluconate dehydrogenase C-terminal domain-like"/>
    <property type="match status" value="1"/>
</dbReference>
<dbReference type="NCBIfam" id="TIGR03026">
    <property type="entry name" value="NDP-sugDHase"/>
    <property type="match status" value="1"/>
</dbReference>
<evidence type="ECO:0000256" key="2">
    <source>
        <dbReference type="ARBA" id="ARBA00006601"/>
    </source>
</evidence>
<dbReference type="Pfam" id="PF03720">
    <property type="entry name" value="UDPG_MGDP_dh_C"/>
    <property type="match status" value="1"/>
</dbReference>
<dbReference type="SUPFAM" id="SSF52413">
    <property type="entry name" value="UDP-glucose/GDP-mannose dehydrogenase C-terminal domain"/>
    <property type="match status" value="1"/>
</dbReference>
<protein>
    <recommendedName>
        <fullName evidence="3 7">UDP-glucose 6-dehydrogenase</fullName>
        <ecNumber evidence="3 7">1.1.1.22</ecNumber>
    </recommendedName>
</protein>
<comment type="catalytic activity">
    <reaction evidence="6 7">
        <text>UDP-alpha-D-glucose + 2 NAD(+) + H2O = UDP-alpha-D-glucuronate + 2 NADH + 3 H(+)</text>
        <dbReference type="Rhea" id="RHEA:23596"/>
        <dbReference type="ChEBI" id="CHEBI:15377"/>
        <dbReference type="ChEBI" id="CHEBI:15378"/>
        <dbReference type="ChEBI" id="CHEBI:57540"/>
        <dbReference type="ChEBI" id="CHEBI:57945"/>
        <dbReference type="ChEBI" id="CHEBI:58052"/>
        <dbReference type="ChEBI" id="CHEBI:58885"/>
        <dbReference type="EC" id="1.1.1.22"/>
    </reaction>
</comment>
<evidence type="ECO:0000256" key="7">
    <source>
        <dbReference type="PIRNR" id="PIRNR000124"/>
    </source>
</evidence>
<dbReference type="EC" id="1.1.1.22" evidence="3 7"/>
<evidence type="ECO:0000259" key="8">
    <source>
        <dbReference type="SMART" id="SM00984"/>
    </source>
</evidence>
<dbReference type="Gene3D" id="1.20.5.170">
    <property type="match status" value="1"/>
</dbReference>
<evidence type="ECO:0000256" key="4">
    <source>
        <dbReference type="ARBA" id="ARBA00023002"/>
    </source>
</evidence>
<keyword evidence="10" id="KW-1185">Reference proteome</keyword>
<name>A0ABS1X433_9GAMM</name>
<dbReference type="SUPFAM" id="SSF51735">
    <property type="entry name" value="NAD(P)-binding Rossmann-fold domains"/>
    <property type="match status" value="1"/>
</dbReference>
<organism evidence="9 10">
    <name type="scientific">Steroidobacter gossypii</name>
    <dbReference type="NCBI Taxonomy" id="2805490"/>
    <lineage>
        <taxon>Bacteria</taxon>
        <taxon>Pseudomonadati</taxon>
        <taxon>Pseudomonadota</taxon>
        <taxon>Gammaproteobacteria</taxon>
        <taxon>Steroidobacterales</taxon>
        <taxon>Steroidobacteraceae</taxon>
        <taxon>Steroidobacter</taxon>
    </lineage>
</organism>
<dbReference type="Pfam" id="PF00984">
    <property type="entry name" value="UDPG_MGDP_dh"/>
    <property type="match status" value="1"/>
</dbReference>
<feature type="domain" description="UDP-glucose/GDP-mannose dehydrogenase C-terminal" evidence="8">
    <location>
        <begin position="351"/>
        <end position="460"/>
    </location>
</feature>
<dbReference type="InterPro" id="IPR028357">
    <property type="entry name" value="UDPglc_DH_bac"/>
</dbReference>
<dbReference type="InterPro" id="IPR017476">
    <property type="entry name" value="UDP-Glc/GDP-Man"/>
</dbReference>